<dbReference type="SMART" id="SM00271">
    <property type="entry name" value="DnaJ"/>
    <property type="match status" value="1"/>
</dbReference>
<dbReference type="InterPro" id="IPR036869">
    <property type="entry name" value="J_dom_sf"/>
</dbReference>
<dbReference type="HAMAP" id="MF_01152">
    <property type="entry name" value="DnaJ"/>
    <property type="match status" value="1"/>
</dbReference>
<dbReference type="GO" id="GO:0006260">
    <property type="term" value="P:DNA replication"/>
    <property type="evidence" value="ECO:0007669"/>
    <property type="project" value="UniProtKB-KW"/>
</dbReference>
<dbReference type="FunFam" id="2.10.230.10:FF:000002">
    <property type="entry name" value="Molecular chaperone DnaJ"/>
    <property type="match status" value="1"/>
</dbReference>
<feature type="binding site" evidence="8">
    <location>
        <position position="218"/>
    </location>
    <ligand>
        <name>Zn(2+)</name>
        <dbReference type="ChEBI" id="CHEBI:29105"/>
        <label>1</label>
    </ligand>
</feature>
<evidence type="ECO:0000259" key="10">
    <source>
        <dbReference type="PROSITE" id="PS50076"/>
    </source>
</evidence>
<comment type="cofactor">
    <cofactor evidence="8">
        <name>Zn(2+)</name>
        <dbReference type="ChEBI" id="CHEBI:29105"/>
    </cofactor>
    <text evidence="8">Binds 2 Zn(2+) ions per monomer.</text>
</comment>
<proteinExistence type="inferred from homology"/>
<dbReference type="Gene3D" id="2.10.230.10">
    <property type="entry name" value="Heat shock protein DnaJ, cysteine-rich domain"/>
    <property type="match status" value="1"/>
</dbReference>
<dbReference type="PANTHER" id="PTHR43096">
    <property type="entry name" value="DNAJ HOMOLOG 1, MITOCHONDRIAL-RELATED"/>
    <property type="match status" value="1"/>
</dbReference>
<keyword evidence="8" id="KW-0346">Stress response</keyword>
<keyword evidence="2 8" id="KW-0677">Repeat</keyword>
<evidence type="ECO:0000256" key="3">
    <source>
        <dbReference type="ARBA" id="ARBA00022771"/>
    </source>
</evidence>
<dbReference type="Proteomes" id="UP000230729">
    <property type="component" value="Unassembled WGS sequence"/>
</dbReference>
<evidence type="ECO:0000256" key="6">
    <source>
        <dbReference type="ARBA" id="ARBA00061004"/>
    </source>
</evidence>
<feature type="repeat" description="CXXCXGXG motif" evidence="8">
    <location>
        <begin position="158"/>
        <end position="165"/>
    </location>
</feature>
<gene>
    <name evidence="8 12" type="primary">dnaJ</name>
    <name evidence="12" type="ORF">COX22_04730</name>
</gene>
<feature type="repeat" description="CXXCXGXG motif" evidence="8">
    <location>
        <begin position="201"/>
        <end position="208"/>
    </location>
</feature>
<dbReference type="PRINTS" id="PR00625">
    <property type="entry name" value="JDOMAIN"/>
</dbReference>
<dbReference type="PROSITE" id="PS51188">
    <property type="entry name" value="ZF_CR"/>
    <property type="match status" value="1"/>
</dbReference>
<protein>
    <recommendedName>
        <fullName evidence="7 8">Chaperone protein DnaJ</fullName>
    </recommendedName>
</protein>
<feature type="binding site" evidence="8">
    <location>
        <position position="178"/>
    </location>
    <ligand>
        <name>Zn(2+)</name>
        <dbReference type="ChEBI" id="CHEBI:29105"/>
        <label>2</label>
    </ligand>
</feature>
<reference evidence="12 13" key="1">
    <citation type="submission" date="2017-09" db="EMBL/GenBank/DDBJ databases">
        <title>Depth-based differentiation of microbial function through sediment-hosted aquifers and enrichment of novel symbionts in the deep terrestrial subsurface.</title>
        <authorList>
            <person name="Probst A.J."/>
            <person name="Ladd B."/>
            <person name="Jarett J.K."/>
            <person name="Geller-Mcgrath D.E."/>
            <person name="Sieber C.M."/>
            <person name="Emerson J.B."/>
            <person name="Anantharaman K."/>
            <person name="Thomas B.C."/>
            <person name="Malmstrom R."/>
            <person name="Stieglmeier M."/>
            <person name="Klingl A."/>
            <person name="Woyke T."/>
            <person name="Ryan C.M."/>
            <person name="Banfield J.F."/>
        </authorList>
    </citation>
    <scope>NUCLEOTIDE SEQUENCE [LARGE SCALE GENOMIC DNA]</scope>
    <source>
        <strain evidence="12">CG23_combo_of_CG06-09_8_20_14_all_49_15</strain>
    </source>
</reference>
<comment type="caution">
    <text evidence="12">The sequence shown here is derived from an EMBL/GenBank/DDBJ whole genome shotgun (WGS) entry which is preliminary data.</text>
</comment>
<evidence type="ECO:0000256" key="4">
    <source>
        <dbReference type="ARBA" id="ARBA00022833"/>
    </source>
</evidence>
<feature type="binding site" evidence="8">
    <location>
        <position position="204"/>
    </location>
    <ligand>
        <name>Zn(2+)</name>
        <dbReference type="ChEBI" id="CHEBI:29105"/>
        <label>2</label>
    </ligand>
</feature>
<comment type="function">
    <text evidence="8">Participates actively in the response to hyperosmotic and heat shock by preventing the aggregation of stress-denatured proteins and by disaggregating proteins, also in an autonomous, DnaK-independent fashion. Unfolded proteins bind initially to DnaJ; upon interaction with the DnaJ-bound protein, DnaK hydrolyzes its bound ATP, resulting in the formation of a stable complex. GrpE releases ADP from DnaK; ATP binding to DnaK triggers the release of the substrate protein, thus completing the reaction cycle. Several rounds of ATP-dependent interactions between DnaJ, DnaK and GrpE are required for fully efficient folding. Also involved, together with DnaK and GrpE, in the DNA replication of plasmids through activation of initiation proteins.</text>
</comment>
<evidence type="ECO:0000256" key="2">
    <source>
        <dbReference type="ARBA" id="ARBA00022737"/>
    </source>
</evidence>
<name>A0A2G9ZJN3_9BACT</name>
<dbReference type="GO" id="GO:0009408">
    <property type="term" value="P:response to heat"/>
    <property type="evidence" value="ECO:0007669"/>
    <property type="project" value="InterPro"/>
</dbReference>
<dbReference type="CDD" id="cd10747">
    <property type="entry name" value="DnaJ_C"/>
    <property type="match status" value="1"/>
</dbReference>
<feature type="binding site" evidence="8">
    <location>
        <position position="201"/>
    </location>
    <ligand>
        <name>Zn(2+)</name>
        <dbReference type="ChEBI" id="CHEBI:29105"/>
        <label>2</label>
    </ligand>
</feature>
<dbReference type="GO" id="GO:0005737">
    <property type="term" value="C:cytoplasm"/>
    <property type="evidence" value="ECO:0007669"/>
    <property type="project" value="UniProtKB-SubCell"/>
</dbReference>
<dbReference type="Gene3D" id="2.60.260.20">
    <property type="entry name" value="Urease metallochaperone UreE, N-terminal domain"/>
    <property type="match status" value="2"/>
</dbReference>
<dbReference type="PANTHER" id="PTHR43096:SF52">
    <property type="entry name" value="DNAJ HOMOLOG 1, MITOCHONDRIAL-RELATED"/>
    <property type="match status" value="1"/>
</dbReference>
<feature type="zinc finger region" description="CR-type" evidence="9">
    <location>
        <begin position="145"/>
        <end position="227"/>
    </location>
</feature>
<dbReference type="NCBIfam" id="NF008035">
    <property type="entry name" value="PRK10767.1"/>
    <property type="match status" value="1"/>
</dbReference>
<comment type="domain">
    <text evidence="8">The J domain is necessary and sufficient to stimulate DnaK ATPase activity. Zinc center 1 plays an important role in the autonomous, DnaK-independent chaperone activity of DnaJ. Zinc center 2 is essential for interaction with DnaK and for DnaJ activity.</text>
</comment>
<evidence type="ECO:0000256" key="9">
    <source>
        <dbReference type="PROSITE-ProRule" id="PRU00546"/>
    </source>
</evidence>
<feature type="binding site" evidence="8">
    <location>
        <position position="215"/>
    </location>
    <ligand>
        <name>Zn(2+)</name>
        <dbReference type="ChEBI" id="CHEBI:29105"/>
        <label>1</label>
    </ligand>
</feature>
<dbReference type="GO" id="GO:0008270">
    <property type="term" value="F:zinc ion binding"/>
    <property type="evidence" value="ECO:0007669"/>
    <property type="project" value="UniProtKB-UniRule"/>
</dbReference>
<feature type="repeat" description="CXXCXGXG motif" evidence="8">
    <location>
        <begin position="215"/>
        <end position="222"/>
    </location>
</feature>
<dbReference type="Pfam" id="PF00684">
    <property type="entry name" value="DnaJ_CXXCXGXG"/>
    <property type="match status" value="1"/>
</dbReference>
<keyword evidence="1 8" id="KW-0479">Metal-binding</keyword>
<dbReference type="InterPro" id="IPR008971">
    <property type="entry name" value="HSP40/DnaJ_pept-bd"/>
</dbReference>
<feature type="domain" description="J" evidence="10">
    <location>
        <begin position="4"/>
        <end position="66"/>
    </location>
</feature>
<evidence type="ECO:0000256" key="1">
    <source>
        <dbReference type="ARBA" id="ARBA00022723"/>
    </source>
</evidence>
<keyword evidence="8" id="KW-0235">DNA replication</keyword>
<dbReference type="InterPro" id="IPR002939">
    <property type="entry name" value="DnaJ_C"/>
</dbReference>
<dbReference type="CDD" id="cd10719">
    <property type="entry name" value="DnaJ_zf"/>
    <property type="match status" value="1"/>
</dbReference>
<feature type="binding site" evidence="8">
    <location>
        <position position="158"/>
    </location>
    <ligand>
        <name>Zn(2+)</name>
        <dbReference type="ChEBI" id="CHEBI:29105"/>
        <label>1</label>
    </ligand>
</feature>
<dbReference type="InterPro" id="IPR001305">
    <property type="entry name" value="HSP_DnaJ_Cys-rich_dom"/>
</dbReference>
<feature type="repeat" description="CXXCXGXG motif" evidence="8">
    <location>
        <begin position="175"/>
        <end position="182"/>
    </location>
</feature>
<comment type="subcellular location">
    <subcellularLocation>
        <location evidence="8">Cytoplasm</location>
    </subcellularLocation>
</comment>
<dbReference type="CDD" id="cd06257">
    <property type="entry name" value="DnaJ"/>
    <property type="match status" value="1"/>
</dbReference>
<dbReference type="PROSITE" id="PS00636">
    <property type="entry name" value="DNAJ_1"/>
    <property type="match status" value="1"/>
</dbReference>
<dbReference type="SUPFAM" id="SSF49493">
    <property type="entry name" value="HSP40/DnaJ peptide-binding domain"/>
    <property type="match status" value="2"/>
</dbReference>
<dbReference type="AlphaFoldDB" id="A0A2G9ZJN3"/>
<dbReference type="SUPFAM" id="SSF57938">
    <property type="entry name" value="DnaJ/Hsp40 cysteine-rich domain"/>
    <property type="match status" value="1"/>
</dbReference>
<dbReference type="InterPro" id="IPR036410">
    <property type="entry name" value="HSP_DnaJ_Cys-rich_dom_sf"/>
</dbReference>
<keyword evidence="4 8" id="KW-0862">Zinc</keyword>
<dbReference type="InterPro" id="IPR018253">
    <property type="entry name" value="DnaJ_domain_CS"/>
</dbReference>
<dbReference type="FunFam" id="2.60.260.20:FF:000005">
    <property type="entry name" value="Chaperone protein dnaJ 1, mitochondrial"/>
    <property type="match status" value="1"/>
</dbReference>
<dbReference type="InterPro" id="IPR001623">
    <property type="entry name" value="DnaJ_domain"/>
</dbReference>
<comment type="similarity">
    <text evidence="6 8">Belongs to the DnaJ family.</text>
</comment>
<dbReference type="GO" id="GO:0042026">
    <property type="term" value="P:protein refolding"/>
    <property type="evidence" value="ECO:0007669"/>
    <property type="project" value="TreeGrafter"/>
</dbReference>
<keyword evidence="5 8" id="KW-0143">Chaperone</keyword>
<organism evidence="12 13">
    <name type="scientific">Candidatus Falkowbacteria bacterium CG23_combo_of_CG06-09_8_20_14_all_49_15</name>
    <dbReference type="NCBI Taxonomy" id="1974572"/>
    <lineage>
        <taxon>Bacteria</taxon>
        <taxon>Candidatus Falkowiibacteriota</taxon>
    </lineage>
</organism>
<evidence type="ECO:0000256" key="5">
    <source>
        <dbReference type="ARBA" id="ARBA00023186"/>
    </source>
</evidence>
<dbReference type="InterPro" id="IPR012724">
    <property type="entry name" value="DnaJ"/>
</dbReference>
<accession>A0A2G9ZJN3</accession>
<dbReference type="Pfam" id="PF01556">
    <property type="entry name" value="DnaJ_C"/>
    <property type="match status" value="1"/>
</dbReference>
<dbReference type="GO" id="GO:0051082">
    <property type="term" value="F:unfolded protein binding"/>
    <property type="evidence" value="ECO:0007669"/>
    <property type="project" value="UniProtKB-UniRule"/>
</dbReference>
<dbReference type="Gene3D" id="1.10.287.110">
    <property type="entry name" value="DnaJ domain"/>
    <property type="match status" value="1"/>
</dbReference>
<dbReference type="PROSITE" id="PS50076">
    <property type="entry name" value="DNAJ_2"/>
    <property type="match status" value="1"/>
</dbReference>
<dbReference type="SUPFAM" id="SSF46565">
    <property type="entry name" value="Chaperone J-domain"/>
    <property type="match status" value="1"/>
</dbReference>
<dbReference type="Pfam" id="PF00226">
    <property type="entry name" value="DnaJ"/>
    <property type="match status" value="1"/>
</dbReference>
<evidence type="ECO:0000313" key="12">
    <source>
        <dbReference type="EMBL" id="PIP33379.1"/>
    </source>
</evidence>
<evidence type="ECO:0000259" key="11">
    <source>
        <dbReference type="PROSITE" id="PS51188"/>
    </source>
</evidence>
<feature type="binding site" evidence="8">
    <location>
        <position position="161"/>
    </location>
    <ligand>
        <name>Zn(2+)</name>
        <dbReference type="ChEBI" id="CHEBI:29105"/>
        <label>1</label>
    </ligand>
</feature>
<evidence type="ECO:0000256" key="8">
    <source>
        <dbReference type="HAMAP-Rule" id="MF_01152"/>
    </source>
</evidence>
<comment type="subunit">
    <text evidence="8">Homodimer.</text>
</comment>
<dbReference type="NCBIfam" id="TIGR02349">
    <property type="entry name" value="DnaJ_bact"/>
    <property type="match status" value="1"/>
</dbReference>
<dbReference type="GO" id="GO:0031072">
    <property type="term" value="F:heat shock protein binding"/>
    <property type="evidence" value="ECO:0007669"/>
    <property type="project" value="InterPro"/>
</dbReference>
<keyword evidence="3 8" id="KW-0863">Zinc-finger</keyword>
<dbReference type="GO" id="GO:0005524">
    <property type="term" value="F:ATP binding"/>
    <property type="evidence" value="ECO:0007669"/>
    <property type="project" value="InterPro"/>
</dbReference>
<feature type="binding site" evidence="8">
    <location>
        <position position="175"/>
    </location>
    <ligand>
        <name>Zn(2+)</name>
        <dbReference type="ChEBI" id="CHEBI:29105"/>
        <label>2</label>
    </ligand>
</feature>
<keyword evidence="8" id="KW-0963">Cytoplasm</keyword>
<evidence type="ECO:0000256" key="7">
    <source>
        <dbReference type="ARBA" id="ARBA00067609"/>
    </source>
</evidence>
<sequence>MGKDYYKILGVEKNASPEEIKKAFRLKAHQFHPDKAGGDEAKFKEINEAYQVLGDQKKREQYDRFGSTFEQAQSQGGFGGFEGFRDFSGFANGFNVNMDDLGDIFGGLGDIFGFDGRRSGRSGRARAGRDLSMSITIDFPEAIFGTEKEIVFKRNSRCGHCQGLGYDPDSPVENCRHCGGRGQVKHSSRTIFGNVEMQSVCPVCHGAGRIHTKVCASCGGQGRIQENARLTVKIPSGIDNNETIRLRGQGEAGEAGAAAGDLYLRVLVKSDVRFTREGENIFSNVYLTFSQAALGAKIDAETVDGPVSLKIPEGTQSGTVFKLKGRGAFRLHGRGRGDHFVTAQVKTPTRLSRRQKELLGQLAAEN</sequence>
<dbReference type="EMBL" id="PCSD01000111">
    <property type="protein sequence ID" value="PIP33379.1"/>
    <property type="molecule type" value="Genomic_DNA"/>
</dbReference>
<evidence type="ECO:0000313" key="13">
    <source>
        <dbReference type="Proteomes" id="UP000230729"/>
    </source>
</evidence>
<feature type="domain" description="CR-type" evidence="11">
    <location>
        <begin position="145"/>
        <end position="227"/>
    </location>
</feature>